<protein>
    <recommendedName>
        <fullName evidence="2">Anti-sigma factor antagonist</fullName>
    </recommendedName>
</protein>
<dbReference type="STRING" id="286727.SAMN02982917_3817"/>
<name>A0A1X7GHZ4_9PROT</name>
<organism evidence="4 5">
    <name type="scientific">Azospirillum oryzae</name>
    <dbReference type="NCBI Taxonomy" id="286727"/>
    <lineage>
        <taxon>Bacteria</taxon>
        <taxon>Pseudomonadati</taxon>
        <taxon>Pseudomonadota</taxon>
        <taxon>Alphaproteobacteria</taxon>
        <taxon>Rhodospirillales</taxon>
        <taxon>Azospirillaceae</taxon>
        <taxon>Azospirillum</taxon>
    </lineage>
</organism>
<dbReference type="EMBL" id="FXAK01000007">
    <property type="protein sequence ID" value="SMF69690.1"/>
    <property type="molecule type" value="Genomic_DNA"/>
</dbReference>
<dbReference type="Proteomes" id="UP000192936">
    <property type="component" value="Unassembled WGS sequence"/>
</dbReference>
<evidence type="ECO:0000313" key="5">
    <source>
        <dbReference type="Proteomes" id="UP000192936"/>
    </source>
</evidence>
<gene>
    <name evidence="4" type="ORF">SAMN02982917_3817</name>
</gene>
<dbReference type="InterPro" id="IPR003658">
    <property type="entry name" value="Anti-sigma_ant"/>
</dbReference>
<sequence length="104" mass="11543">MDFKTTNTGDATDVRLTGRLEFTDHDKIPDIVELLDQMAGNGRRRLVIDMSALEFIDSAGLGMLLILQEEAESREIKMIVSGPAGDVRRSIELARLSEIITIEP</sequence>
<evidence type="ECO:0000313" key="4">
    <source>
        <dbReference type="EMBL" id="SMF69690.1"/>
    </source>
</evidence>
<evidence type="ECO:0000256" key="2">
    <source>
        <dbReference type="RuleBase" id="RU003749"/>
    </source>
</evidence>
<evidence type="ECO:0000256" key="1">
    <source>
        <dbReference type="ARBA" id="ARBA00009013"/>
    </source>
</evidence>
<dbReference type="Pfam" id="PF01740">
    <property type="entry name" value="STAS"/>
    <property type="match status" value="1"/>
</dbReference>
<dbReference type="GO" id="GO:0043856">
    <property type="term" value="F:anti-sigma factor antagonist activity"/>
    <property type="evidence" value="ECO:0007669"/>
    <property type="project" value="InterPro"/>
</dbReference>
<dbReference type="AlphaFoldDB" id="A0A1X7GHZ4"/>
<comment type="similarity">
    <text evidence="1 2">Belongs to the anti-sigma-factor antagonist family.</text>
</comment>
<accession>A0A1X7GHZ4</accession>
<reference evidence="4 5" key="1">
    <citation type="submission" date="2017-04" db="EMBL/GenBank/DDBJ databases">
        <authorList>
            <person name="Afonso C.L."/>
            <person name="Miller P.J."/>
            <person name="Scott M.A."/>
            <person name="Spackman E."/>
            <person name="Goraichik I."/>
            <person name="Dimitrov K.M."/>
            <person name="Suarez D.L."/>
            <person name="Swayne D.E."/>
        </authorList>
    </citation>
    <scope>NUCLEOTIDE SEQUENCE [LARGE SCALE GENOMIC DNA]</scope>
    <source>
        <strain evidence="4 5">A2P</strain>
    </source>
</reference>
<feature type="domain" description="STAS" evidence="3">
    <location>
        <begin position="14"/>
        <end position="104"/>
    </location>
</feature>
<dbReference type="Gene3D" id="3.30.750.24">
    <property type="entry name" value="STAS domain"/>
    <property type="match status" value="1"/>
</dbReference>
<proteinExistence type="inferred from homology"/>
<dbReference type="PANTHER" id="PTHR33495">
    <property type="entry name" value="ANTI-SIGMA FACTOR ANTAGONIST TM_1081-RELATED-RELATED"/>
    <property type="match status" value="1"/>
</dbReference>
<dbReference type="SUPFAM" id="SSF52091">
    <property type="entry name" value="SpoIIaa-like"/>
    <property type="match status" value="1"/>
</dbReference>
<dbReference type="RefSeq" id="WP_085088309.1">
    <property type="nucleotide sequence ID" value="NZ_FXAK01000007.1"/>
</dbReference>
<dbReference type="CDD" id="cd07043">
    <property type="entry name" value="STAS_anti-anti-sigma_factors"/>
    <property type="match status" value="1"/>
</dbReference>
<evidence type="ECO:0000259" key="3">
    <source>
        <dbReference type="PROSITE" id="PS50801"/>
    </source>
</evidence>
<dbReference type="NCBIfam" id="TIGR00377">
    <property type="entry name" value="ant_ant_sig"/>
    <property type="match status" value="1"/>
</dbReference>
<dbReference type="InterPro" id="IPR036513">
    <property type="entry name" value="STAS_dom_sf"/>
</dbReference>
<dbReference type="PROSITE" id="PS50801">
    <property type="entry name" value="STAS"/>
    <property type="match status" value="1"/>
</dbReference>
<dbReference type="OrthoDB" id="8236316at2"/>
<dbReference type="InterPro" id="IPR002645">
    <property type="entry name" value="STAS_dom"/>
</dbReference>